<dbReference type="Gramene" id="VVA38812">
    <property type="protein sequence ID" value="VVA38812"/>
    <property type="gene ID" value="Prudul26B015911"/>
</dbReference>
<organism evidence="1 2">
    <name type="scientific">Prunus dulcis</name>
    <name type="common">Almond</name>
    <name type="synonym">Amygdalus dulcis</name>
    <dbReference type="NCBI Taxonomy" id="3755"/>
    <lineage>
        <taxon>Eukaryota</taxon>
        <taxon>Viridiplantae</taxon>
        <taxon>Streptophyta</taxon>
        <taxon>Embryophyta</taxon>
        <taxon>Tracheophyta</taxon>
        <taxon>Spermatophyta</taxon>
        <taxon>Magnoliopsida</taxon>
        <taxon>eudicotyledons</taxon>
        <taxon>Gunneridae</taxon>
        <taxon>Pentapetalae</taxon>
        <taxon>rosids</taxon>
        <taxon>fabids</taxon>
        <taxon>Rosales</taxon>
        <taxon>Rosaceae</taxon>
        <taxon>Amygdaloideae</taxon>
        <taxon>Amygdaleae</taxon>
        <taxon>Prunus</taxon>
    </lineage>
</organism>
<dbReference type="EMBL" id="CABIKO010000694">
    <property type="protein sequence ID" value="VVA38812.1"/>
    <property type="molecule type" value="Genomic_DNA"/>
</dbReference>
<gene>
    <name evidence="1" type="ORF">ALMOND_2B015911</name>
</gene>
<name>A0A5E4GGZ6_PRUDU</name>
<reference evidence="2" key="1">
    <citation type="journal article" date="2020" name="Plant J.">
        <title>Transposons played a major role in the diversification between the closely related almond and peach genomes: results from the almond genome sequence.</title>
        <authorList>
            <person name="Alioto T."/>
            <person name="Alexiou K.G."/>
            <person name="Bardil A."/>
            <person name="Barteri F."/>
            <person name="Castanera R."/>
            <person name="Cruz F."/>
            <person name="Dhingra A."/>
            <person name="Duval H."/>
            <person name="Fernandez I Marti A."/>
            <person name="Frias L."/>
            <person name="Galan B."/>
            <person name="Garcia J.L."/>
            <person name="Howad W."/>
            <person name="Gomez-Garrido J."/>
            <person name="Gut M."/>
            <person name="Julca I."/>
            <person name="Morata J."/>
            <person name="Puigdomenech P."/>
            <person name="Ribeca P."/>
            <person name="Rubio Cabetas M.J."/>
            <person name="Vlasova A."/>
            <person name="Wirthensohn M."/>
            <person name="Garcia-Mas J."/>
            <person name="Gabaldon T."/>
            <person name="Casacuberta J.M."/>
            <person name="Arus P."/>
        </authorList>
    </citation>
    <scope>NUCLEOTIDE SEQUENCE [LARGE SCALE GENOMIC DNA]</scope>
    <source>
        <strain evidence="2">cv. Texas</strain>
    </source>
</reference>
<proteinExistence type="predicted"/>
<evidence type="ECO:0000313" key="1">
    <source>
        <dbReference type="EMBL" id="VVA38812.1"/>
    </source>
</evidence>
<evidence type="ECO:0000313" key="2">
    <source>
        <dbReference type="Proteomes" id="UP000327085"/>
    </source>
</evidence>
<sequence length="68" mass="7913">MKKLYVFGNISKSALLRALFTPYDDEDDDLEEFKQSWESMCSAWMKALVVCLESKQHNKEPEGVRIGR</sequence>
<protein>
    <submittedName>
        <fullName evidence="1">Uncharacterized protein</fullName>
    </submittedName>
</protein>
<dbReference type="Proteomes" id="UP000327085">
    <property type="component" value="Chromosome 2"/>
</dbReference>
<dbReference type="InParanoid" id="A0A5E4GGZ6"/>
<dbReference type="AlphaFoldDB" id="A0A5E4GGZ6"/>
<accession>A0A5E4GGZ6</accession>